<evidence type="ECO:0000256" key="2">
    <source>
        <dbReference type="ARBA" id="ARBA00022729"/>
    </source>
</evidence>
<proteinExistence type="inferred from homology"/>
<sequence length="143" mass="15860">MLRVEPLLIENYVAAGTVNLRFNHVLDHGGTSERASAAAECAGQQDPYSFWTMHNHLFENISSLFSANVDTYVGYAEGLGLDTDAFGSCMADPAVLDKIRAQHDYRTNELNIRRRPAFLINDSVYQGGLPFDAFERAIAEAMN</sequence>
<protein>
    <submittedName>
        <fullName evidence="7">DsbA family protein</fullName>
    </submittedName>
</protein>
<dbReference type="EMBL" id="VXPY01000024">
    <property type="protein sequence ID" value="MYD89495.1"/>
    <property type="molecule type" value="Genomic_DNA"/>
</dbReference>
<feature type="domain" description="Thioredoxin-like fold" evidence="6">
    <location>
        <begin position="8"/>
        <end position="138"/>
    </location>
</feature>
<evidence type="ECO:0000256" key="5">
    <source>
        <dbReference type="ARBA" id="ARBA00023284"/>
    </source>
</evidence>
<keyword evidence="4" id="KW-1015">Disulfide bond</keyword>
<evidence type="ECO:0000313" key="7">
    <source>
        <dbReference type="EMBL" id="MYD89495.1"/>
    </source>
</evidence>
<comment type="caution">
    <text evidence="7">The sequence shown here is derived from an EMBL/GenBank/DDBJ whole genome shotgun (WGS) entry which is preliminary data.</text>
</comment>
<dbReference type="PANTHER" id="PTHR13887:SF14">
    <property type="entry name" value="DISULFIDE BOND FORMATION PROTEIN D"/>
    <property type="match status" value="1"/>
</dbReference>
<comment type="similarity">
    <text evidence="1">Belongs to the thioredoxin family. DsbA subfamily.</text>
</comment>
<dbReference type="InterPro" id="IPR036249">
    <property type="entry name" value="Thioredoxin-like_sf"/>
</dbReference>
<accession>A0A6B1DRQ0</accession>
<dbReference type="Pfam" id="PF13462">
    <property type="entry name" value="Thioredoxin_4"/>
    <property type="match status" value="1"/>
</dbReference>
<dbReference type="AlphaFoldDB" id="A0A6B1DRQ0"/>
<keyword evidence="3" id="KW-0560">Oxidoreductase</keyword>
<evidence type="ECO:0000259" key="6">
    <source>
        <dbReference type="Pfam" id="PF13462"/>
    </source>
</evidence>
<evidence type="ECO:0000256" key="1">
    <source>
        <dbReference type="ARBA" id="ARBA00005791"/>
    </source>
</evidence>
<evidence type="ECO:0000256" key="3">
    <source>
        <dbReference type="ARBA" id="ARBA00023002"/>
    </source>
</evidence>
<organism evidence="7">
    <name type="scientific">Caldilineaceae bacterium SB0662_bin_9</name>
    <dbReference type="NCBI Taxonomy" id="2605258"/>
    <lineage>
        <taxon>Bacteria</taxon>
        <taxon>Bacillati</taxon>
        <taxon>Chloroflexota</taxon>
        <taxon>Caldilineae</taxon>
        <taxon>Caldilineales</taxon>
        <taxon>Caldilineaceae</taxon>
    </lineage>
</organism>
<dbReference type="InterPro" id="IPR012336">
    <property type="entry name" value="Thioredoxin-like_fold"/>
</dbReference>
<dbReference type="SUPFAM" id="SSF52833">
    <property type="entry name" value="Thioredoxin-like"/>
    <property type="match status" value="1"/>
</dbReference>
<dbReference type="PANTHER" id="PTHR13887">
    <property type="entry name" value="GLUTATHIONE S-TRANSFERASE KAPPA"/>
    <property type="match status" value="1"/>
</dbReference>
<reference evidence="7" key="1">
    <citation type="submission" date="2019-09" db="EMBL/GenBank/DDBJ databases">
        <title>Characterisation of the sponge microbiome using genome-centric metagenomics.</title>
        <authorList>
            <person name="Engelberts J.P."/>
            <person name="Robbins S.J."/>
            <person name="De Goeij J.M."/>
            <person name="Aranda M."/>
            <person name="Bell S.C."/>
            <person name="Webster N.S."/>
        </authorList>
    </citation>
    <scope>NUCLEOTIDE SEQUENCE</scope>
    <source>
        <strain evidence="7">SB0662_bin_9</strain>
    </source>
</reference>
<name>A0A6B1DRQ0_9CHLR</name>
<keyword evidence="5" id="KW-0676">Redox-active center</keyword>
<evidence type="ECO:0000256" key="4">
    <source>
        <dbReference type="ARBA" id="ARBA00023157"/>
    </source>
</evidence>
<keyword evidence="2" id="KW-0732">Signal</keyword>
<dbReference type="Gene3D" id="3.40.30.10">
    <property type="entry name" value="Glutaredoxin"/>
    <property type="match status" value="1"/>
</dbReference>
<gene>
    <name evidence="7" type="ORF">F4Y08_04020</name>
</gene>
<dbReference type="GO" id="GO:0016491">
    <property type="term" value="F:oxidoreductase activity"/>
    <property type="evidence" value="ECO:0007669"/>
    <property type="project" value="UniProtKB-KW"/>
</dbReference>